<dbReference type="EMBL" id="QDDL01000002">
    <property type="protein sequence ID" value="PVZ70448.1"/>
    <property type="molecule type" value="Genomic_DNA"/>
</dbReference>
<proteinExistence type="inferred from homology"/>
<name>A0A2V1GVU9_9GAMM</name>
<comment type="subcellular location">
    <subcellularLocation>
        <location evidence="1">Cell inner membrane</location>
        <topology evidence="1">Single-pass membrane protein</topology>
    </subcellularLocation>
</comment>
<dbReference type="NCBIfam" id="TIGR02532">
    <property type="entry name" value="IV_pilin_GFxxxE"/>
    <property type="match status" value="1"/>
</dbReference>
<evidence type="ECO:0000256" key="7">
    <source>
        <dbReference type="ARBA" id="ARBA00022989"/>
    </source>
</evidence>
<evidence type="ECO:0000256" key="9">
    <source>
        <dbReference type="ARBA" id="ARBA00025772"/>
    </source>
</evidence>
<gene>
    <name evidence="12" type="ORF">DC094_07625</name>
</gene>
<evidence type="ECO:0000256" key="5">
    <source>
        <dbReference type="ARBA" id="ARBA00022519"/>
    </source>
</evidence>
<keyword evidence="7" id="KW-1133">Transmembrane helix</keyword>
<evidence type="ECO:0000256" key="8">
    <source>
        <dbReference type="ARBA" id="ARBA00023136"/>
    </source>
</evidence>
<dbReference type="InterPro" id="IPR012902">
    <property type="entry name" value="N_methyl_site"/>
</dbReference>
<evidence type="ECO:0000256" key="6">
    <source>
        <dbReference type="ARBA" id="ARBA00022692"/>
    </source>
</evidence>
<evidence type="ECO:0000256" key="4">
    <source>
        <dbReference type="ARBA" id="ARBA00022481"/>
    </source>
</evidence>
<dbReference type="InterPro" id="IPR045584">
    <property type="entry name" value="Pilin-like"/>
</dbReference>
<dbReference type="Pfam" id="PF07963">
    <property type="entry name" value="N_methyl"/>
    <property type="match status" value="1"/>
</dbReference>
<keyword evidence="3" id="KW-1003">Cell membrane</keyword>
<evidence type="ECO:0000256" key="10">
    <source>
        <dbReference type="ARBA" id="ARBA00030775"/>
    </source>
</evidence>
<comment type="similarity">
    <text evidence="9">Belongs to the GSP H family.</text>
</comment>
<dbReference type="Pfam" id="PF12019">
    <property type="entry name" value="GspH"/>
    <property type="match status" value="1"/>
</dbReference>
<dbReference type="SUPFAM" id="SSF54523">
    <property type="entry name" value="Pili subunits"/>
    <property type="match status" value="1"/>
</dbReference>
<evidence type="ECO:0000313" key="12">
    <source>
        <dbReference type="EMBL" id="PVZ70448.1"/>
    </source>
</evidence>
<evidence type="ECO:0000256" key="1">
    <source>
        <dbReference type="ARBA" id="ARBA00004377"/>
    </source>
</evidence>
<dbReference type="GO" id="GO:0005886">
    <property type="term" value="C:plasma membrane"/>
    <property type="evidence" value="ECO:0007669"/>
    <property type="project" value="UniProtKB-SubCell"/>
</dbReference>
<feature type="domain" description="General secretion pathway GspH" evidence="11">
    <location>
        <begin position="44"/>
        <end position="166"/>
    </location>
</feature>
<evidence type="ECO:0000256" key="2">
    <source>
        <dbReference type="ARBA" id="ARBA00021549"/>
    </source>
</evidence>
<keyword evidence="5" id="KW-0997">Cell inner membrane</keyword>
<dbReference type="Gene3D" id="3.55.40.10">
    <property type="entry name" value="minor pseudopilin epsh domain"/>
    <property type="match status" value="1"/>
</dbReference>
<evidence type="ECO:0000313" key="13">
    <source>
        <dbReference type="Proteomes" id="UP000244906"/>
    </source>
</evidence>
<comment type="caution">
    <text evidence="12">The sequence shown here is derived from an EMBL/GenBank/DDBJ whole genome shotgun (WGS) entry which is preliminary data.</text>
</comment>
<keyword evidence="6" id="KW-0812">Transmembrane</keyword>
<dbReference type="GO" id="GO:0015627">
    <property type="term" value="C:type II protein secretion system complex"/>
    <property type="evidence" value="ECO:0007669"/>
    <property type="project" value="InterPro"/>
</dbReference>
<organism evidence="12 13">
    <name type="scientific">Pelagibaculum spongiae</name>
    <dbReference type="NCBI Taxonomy" id="2080658"/>
    <lineage>
        <taxon>Bacteria</taxon>
        <taxon>Pseudomonadati</taxon>
        <taxon>Pseudomonadota</taxon>
        <taxon>Gammaproteobacteria</taxon>
        <taxon>Oceanospirillales</taxon>
        <taxon>Pelagibaculum</taxon>
    </lineage>
</organism>
<keyword evidence="13" id="KW-1185">Reference proteome</keyword>
<dbReference type="GO" id="GO:0015628">
    <property type="term" value="P:protein secretion by the type II secretion system"/>
    <property type="evidence" value="ECO:0007669"/>
    <property type="project" value="InterPro"/>
</dbReference>
<dbReference type="InterPro" id="IPR022346">
    <property type="entry name" value="T2SS_GspH"/>
</dbReference>
<accession>A0A2V1GVU9</accession>
<evidence type="ECO:0000259" key="11">
    <source>
        <dbReference type="Pfam" id="PF12019"/>
    </source>
</evidence>
<dbReference type="RefSeq" id="WP_116686521.1">
    <property type="nucleotide sequence ID" value="NZ_CAWNYD010000002.1"/>
</dbReference>
<sequence length="190" mass="20337">MKQMRGFTLTEIMMTIAVLGILAVWAVPSFRNIILNNSLISYSNELSGSLMFARSEAVTRRKDVTLCASANGSTCNAANQWNRGWIIFIDENGDGARATAPANGETLLHTGDEPDATLTIQGAGFANDYISYDQRGRLKGLDTGSLVICDPRGANFARAVNITASGRAESARDTDNNGIVNNMGDVTCPL</sequence>
<dbReference type="Proteomes" id="UP000244906">
    <property type="component" value="Unassembled WGS sequence"/>
</dbReference>
<reference evidence="12 13" key="1">
    <citation type="submission" date="2018-04" db="EMBL/GenBank/DDBJ databases">
        <title>Thalassorhabdus spongiae gen. nov., sp. nov., isolated from a marine sponge in South-West Iceland.</title>
        <authorList>
            <person name="Knobloch S."/>
            <person name="Daussin A."/>
            <person name="Johannsson R."/>
            <person name="Marteinsson V.T."/>
        </authorList>
    </citation>
    <scope>NUCLEOTIDE SEQUENCE [LARGE SCALE GENOMIC DNA]</scope>
    <source>
        <strain evidence="12 13">Hp12</strain>
    </source>
</reference>
<keyword evidence="8" id="KW-0472">Membrane</keyword>
<dbReference type="OrthoDB" id="6183358at2"/>
<protein>
    <recommendedName>
        <fullName evidence="2">Type II secretion system protein H</fullName>
    </recommendedName>
    <alternativeName>
        <fullName evidence="10">General secretion pathway protein H</fullName>
    </alternativeName>
</protein>
<evidence type="ECO:0000256" key="3">
    <source>
        <dbReference type="ARBA" id="ARBA00022475"/>
    </source>
</evidence>
<keyword evidence="4" id="KW-0488">Methylation</keyword>
<dbReference type="AlphaFoldDB" id="A0A2V1GVU9"/>